<protein>
    <submittedName>
        <fullName evidence="3">Uncharacterized protein</fullName>
    </submittedName>
</protein>
<reference evidence="3" key="2">
    <citation type="submission" date="2020-09" db="EMBL/GenBank/DDBJ databases">
        <authorList>
            <person name="Sun Q."/>
            <person name="Ohkuma M."/>
        </authorList>
    </citation>
    <scope>NUCLEOTIDE SEQUENCE</scope>
    <source>
        <strain evidence="3">JCM 13306</strain>
    </source>
</reference>
<dbReference type="RefSeq" id="WP_140724291.1">
    <property type="nucleotide sequence ID" value="NZ_BNBA01000036.1"/>
</dbReference>
<sequence length="61" mass="6527">MNTLSLWQWVMAVAVLFGLVVPALLAAWMIWLRPAARSAAARAGRADEPARPVGIALRDGA</sequence>
<evidence type="ECO:0000256" key="1">
    <source>
        <dbReference type="SAM" id="MobiDB-lite"/>
    </source>
</evidence>
<keyword evidence="2" id="KW-0812">Transmembrane</keyword>
<evidence type="ECO:0000313" key="3">
    <source>
        <dbReference type="EMBL" id="GHH59344.1"/>
    </source>
</evidence>
<keyword evidence="2" id="KW-1133">Transmembrane helix</keyword>
<dbReference type="Proteomes" id="UP000623958">
    <property type="component" value="Unassembled WGS sequence"/>
</dbReference>
<feature type="transmembrane region" description="Helical" evidence="2">
    <location>
        <begin position="6"/>
        <end position="32"/>
    </location>
</feature>
<reference evidence="3" key="1">
    <citation type="journal article" date="2014" name="Int. J. Syst. Evol. Microbiol.">
        <title>Complete genome sequence of Corynebacterium casei LMG S-19264T (=DSM 44701T), isolated from a smear-ripened cheese.</title>
        <authorList>
            <consortium name="US DOE Joint Genome Institute (JGI-PGF)"/>
            <person name="Walter F."/>
            <person name="Albersmeier A."/>
            <person name="Kalinowski J."/>
            <person name="Ruckert C."/>
        </authorList>
    </citation>
    <scope>NUCLEOTIDE SEQUENCE</scope>
    <source>
        <strain evidence="3">JCM 13306</strain>
    </source>
</reference>
<feature type="region of interest" description="Disordered" evidence="1">
    <location>
        <begin position="42"/>
        <end position="61"/>
    </location>
</feature>
<keyword evidence="2" id="KW-0472">Membrane</keyword>
<dbReference type="EMBL" id="BNBA01000036">
    <property type="protein sequence ID" value="GHH59344.1"/>
    <property type="molecule type" value="Genomic_DNA"/>
</dbReference>
<comment type="caution">
    <text evidence="3">The sequence shown here is derived from an EMBL/GenBank/DDBJ whole genome shotgun (WGS) entry which is preliminary data.</text>
</comment>
<proteinExistence type="predicted"/>
<evidence type="ECO:0000313" key="4">
    <source>
        <dbReference type="Proteomes" id="UP000623958"/>
    </source>
</evidence>
<evidence type="ECO:0000256" key="2">
    <source>
        <dbReference type="SAM" id="Phobius"/>
    </source>
</evidence>
<name>A0A919KJA1_9XANT</name>
<accession>A0A919KJA1</accession>
<keyword evidence="4" id="KW-1185">Reference proteome</keyword>
<dbReference type="AlphaFoldDB" id="A0A919KJA1"/>
<organism evidence="3 4">
    <name type="scientific">Xanthomonas boreopolis</name>
    <dbReference type="NCBI Taxonomy" id="86183"/>
    <lineage>
        <taxon>Bacteria</taxon>
        <taxon>Pseudomonadati</taxon>
        <taxon>Pseudomonadota</taxon>
        <taxon>Gammaproteobacteria</taxon>
        <taxon>Lysobacterales</taxon>
        <taxon>Lysobacteraceae</taxon>
        <taxon>Xanthomonas</taxon>
    </lineage>
</organism>
<gene>
    <name evidence="3" type="ORF">GCM10009090_33380</name>
</gene>